<feature type="compositionally biased region" description="Basic and acidic residues" evidence="1">
    <location>
        <begin position="218"/>
        <end position="233"/>
    </location>
</feature>
<dbReference type="InterPro" id="IPR021331">
    <property type="entry name" value="Hva1_TUDOR"/>
</dbReference>
<feature type="domain" description="Hypervirulence associated protein TUDOR" evidence="2">
    <location>
        <begin position="9"/>
        <end position="70"/>
    </location>
</feature>
<dbReference type="OrthoDB" id="2131339at2759"/>
<dbReference type="EMBL" id="JABCKV010000010">
    <property type="protein sequence ID" value="KAG5647368.1"/>
    <property type="molecule type" value="Genomic_DNA"/>
</dbReference>
<dbReference type="Proteomes" id="UP000775547">
    <property type="component" value="Unassembled WGS sequence"/>
</dbReference>
<name>A0A9P7KEA1_9AGAR</name>
<feature type="compositionally biased region" description="Basic and acidic residues" evidence="1">
    <location>
        <begin position="185"/>
        <end position="209"/>
    </location>
</feature>
<comment type="caution">
    <text evidence="3">The sequence shown here is derived from an EMBL/GenBank/DDBJ whole genome shotgun (WGS) entry which is preliminary data.</text>
</comment>
<feature type="compositionally biased region" description="Basic residues" evidence="1">
    <location>
        <begin position="110"/>
        <end position="119"/>
    </location>
</feature>
<dbReference type="Pfam" id="PF11160">
    <property type="entry name" value="Hva1_TUDOR"/>
    <property type="match status" value="1"/>
</dbReference>
<feature type="compositionally biased region" description="Basic residues" evidence="1">
    <location>
        <begin position="173"/>
        <end position="184"/>
    </location>
</feature>
<accession>A0A9P7KEA1</accession>
<reference evidence="3" key="1">
    <citation type="submission" date="2020-07" db="EMBL/GenBank/DDBJ databases">
        <authorList>
            <person name="Nieuwenhuis M."/>
            <person name="Van De Peppel L.J.J."/>
        </authorList>
    </citation>
    <scope>NUCLEOTIDE SEQUENCE</scope>
    <source>
        <strain evidence="3">AP01</strain>
        <tissue evidence="3">Mycelium</tissue>
    </source>
</reference>
<keyword evidence="4" id="KW-1185">Reference proteome</keyword>
<feature type="compositionally biased region" description="Basic and acidic residues" evidence="1">
    <location>
        <begin position="55"/>
        <end position="72"/>
    </location>
</feature>
<evidence type="ECO:0000256" key="1">
    <source>
        <dbReference type="SAM" id="MobiDB-lite"/>
    </source>
</evidence>
<protein>
    <recommendedName>
        <fullName evidence="2">Hypervirulence associated protein TUDOR domain-containing protein</fullName>
    </recommendedName>
</protein>
<feature type="region of interest" description="Disordered" evidence="1">
    <location>
        <begin position="41"/>
        <end position="247"/>
    </location>
</feature>
<reference evidence="3" key="2">
    <citation type="submission" date="2021-10" db="EMBL/GenBank/DDBJ databases">
        <title>Phylogenomics reveals ancestral predisposition of the termite-cultivated fungus Termitomyces towards a domesticated lifestyle.</title>
        <authorList>
            <person name="Auxier B."/>
            <person name="Grum-Grzhimaylo A."/>
            <person name="Cardenas M.E."/>
            <person name="Lodge J.D."/>
            <person name="Laessoe T."/>
            <person name="Pedersen O."/>
            <person name="Smith M.E."/>
            <person name="Kuyper T.W."/>
            <person name="Franco-Molano E.A."/>
            <person name="Baroni T.J."/>
            <person name="Aanen D.K."/>
        </authorList>
    </citation>
    <scope>NUCLEOTIDE SEQUENCE</scope>
    <source>
        <strain evidence="3">AP01</strain>
        <tissue evidence="3">Mycelium</tissue>
    </source>
</reference>
<organism evidence="3 4">
    <name type="scientific">Asterophora parasitica</name>
    <dbReference type="NCBI Taxonomy" id="117018"/>
    <lineage>
        <taxon>Eukaryota</taxon>
        <taxon>Fungi</taxon>
        <taxon>Dikarya</taxon>
        <taxon>Basidiomycota</taxon>
        <taxon>Agaricomycotina</taxon>
        <taxon>Agaricomycetes</taxon>
        <taxon>Agaricomycetidae</taxon>
        <taxon>Agaricales</taxon>
        <taxon>Tricholomatineae</taxon>
        <taxon>Lyophyllaceae</taxon>
        <taxon>Asterophora</taxon>
    </lineage>
</organism>
<proteinExistence type="predicted"/>
<sequence length="247" mass="25669">MTDITIQPGDEVMWNFGNGHPTGTVAEVKTSGQLEIETKGKLVHKNADPENPAVHVERSGNDVVKRASELTRLESVTEASDSDAGVQVEPPAAQEQGEFPSAEATIAKPAPKKRGRKKSSAAAAVGEKRERAEGEAETTTAAGEGGAEQAAVEVETGKKTKKAKTGEAGEKKHPGRPSKGSKAKKAQDDHPEGEAHAEGTAEHGGEGAPKKKGPGRPKKSDASDHPPAEHASIDQDAPAARTRSHGT</sequence>
<evidence type="ECO:0000313" key="4">
    <source>
        <dbReference type="Proteomes" id="UP000775547"/>
    </source>
</evidence>
<evidence type="ECO:0000259" key="2">
    <source>
        <dbReference type="Pfam" id="PF11160"/>
    </source>
</evidence>
<feature type="compositionally biased region" description="Low complexity" evidence="1">
    <location>
        <begin position="137"/>
        <end position="154"/>
    </location>
</feature>
<gene>
    <name evidence="3" type="ORF">DXG03_000436</name>
</gene>
<evidence type="ECO:0000313" key="3">
    <source>
        <dbReference type="EMBL" id="KAG5647368.1"/>
    </source>
</evidence>
<dbReference type="AlphaFoldDB" id="A0A9P7KEA1"/>